<evidence type="ECO:0000313" key="2">
    <source>
        <dbReference type="Proteomes" id="UP000276133"/>
    </source>
</evidence>
<organism evidence="1 2">
    <name type="scientific">Brachionus plicatilis</name>
    <name type="common">Marine rotifer</name>
    <name type="synonym">Brachionus muelleri</name>
    <dbReference type="NCBI Taxonomy" id="10195"/>
    <lineage>
        <taxon>Eukaryota</taxon>
        <taxon>Metazoa</taxon>
        <taxon>Spiralia</taxon>
        <taxon>Gnathifera</taxon>
        <taxon>Rotifera</taxon>
        <taxon>Eurotatoria</taxon>
        <taxon>Monogononta</taxon>
        <taxon>Pseudotrocha</taxon>
        <taxon>Ploima</taxon>
        <taxon>Brachionidae</taxon>
        <taxon>Brachionus</taxon>
    </lineage>
</organism>
<name>A0A3M7QSL7_BRAPC</name>
<comment type="caution">
    <text evidence="1">The sequence shown here is derived from an EMBL/GenBank/DDBJ whole genome shotgun (WGS) entry which is preliminary data.</text>
</comment>
<keyword evidence="2" id="KW-1185">Reference proteome</keyword>
<gene>
    <name evidence="1" type="ORF">BpHYR1_011293</name>
</gene>
<reference evidence="1 2" key="1">
    <citation type="journal article" date="2018" name="Sci. Rep.">
        <title>Genomic signatures of local adaptation to the degree of environmental predictability in rotifers.</title>
        <authorList>
            <person name="Franch-Gras L."/>
            <person name="Hahn C."/>
            <person name="Garcia-Roger E.M."/>
            <person name="Carmona M.J."/>
            <person name="Serra M."/>
            <person name="Gomez A."/>
        </authorList>
    </citation>
    <scope>NUCLEOTIDE SEQUENCE [LARGE SCALE GENOMIC DNA]</scope>
    <source>
        <strain evidence="1">HYR1</strain>
    </source>
</reference>
<protein>
    <submittedName>
        <fullName evidence="1">Uncharacterized protein</fullName>
    </submittedName>
</protein>
<dbReference type="EMBL" id="REGN01005208">
    <property type="protein sequence ID" value="RNA14350.1"/>
    <property type="molecule type" value="Genomic_DNA"/>
</dbReference>
<dbReference type="Proteomes" id="UP000276133">
    <property type="component" value="Unassembled WGS sequence"/>
</dbReference>
<proteinExistence type="predicted"/>
<sequence length="106" mass="12918">MKFDASTKMFVDCHFRKVLWKYPLCNTWFDLYNFNIKYFLIQCQFEKWIFDNYTLFFKTNVSNLLVKLLDQLYLEEQGLVENVNNCSQKNVTMSIKSKYQLLLKKL</sequence>
<evidence type="ECO:0000313" key="1">
    <source>
        <dbReference type="EMBL" id="RNA14350.1"/>
    </source>
</evidence>
<accession>A0A3M7QSL7</accession>
<dbReference type="AlphaFoldDB" id="A0A3M7QSL7"/>